<feature type="region of interest" description="Disordered" evidence="11">
    <location>
        <begin position="158"/>
        <end position="194"/>
    </location>
</feature>
<accession>A0AAV8WX83</accession>
<dbReference type="InterPro" id="IPR001839">
    <property type="entry name" value="TGF-b_C"/>
</dbReference>
<evidence type="ECO:0000256" key="4">
    <source>
        <dbReference type="ARBA" id="ARBA00022525"/>
    </source>
</evidence>
<dbReference type="GO" id="GO:0030154">
    <property type="term" value="P:cell differentiation"/>
    <property type="evidence" value="ECO:0007669"/>
    <property type="project" value="UniProtKB-KW"/>
</dbReference>
<dbReference type="PROSITE" id="PS00250">
    <property type="entry name" value="TGF_BETA_1"/>
    <property type="match status" value="1"/>
</dbReference>
<dbReference type="EMBL" id="JANEYF010004410">
    <property type="protein sequence ID" value="KAJ8931299.1"/>
    <property type="molecule type" value="Genomic_DNA"/>
</dbReference>
<dbReference type="Gene3D" id="2.60.120.970">
    <property type="match status" value="1"/>
</dbReference>
<keyword evidence="6" id="KW-0221">Differentiation</keyword>
<name>A0AAV8WX83_9CUCU</name>
<keyword evidence="14" id="KW-1185">Reference proteome</keyword>
<evidence type="ECO:0000256" key="11">
    <source>
        <dbReference type="SAM" id="MobiDB-lite"/>
    </source>
</evidence>
<sequence length="296" mass="34257">MYKHYCESPIDARFLGHHKFRLKFNVSSVPKEEQLKAAELTLNRKVVNWVAEEGNSYFQRILINDIIKPGVKGKHGPITRVVDSKLVDTRKNATLSVDIFPAVERWVEDPKTNYGLLIVVLGVGRNKTSPAHHIRLRRDIDDEESDWRKVEPLLFTYTDDGNNKQKTRDEMTHLQRRRRAAKRHNRRRDDKREPCSRHKMYVDFSEVGWSDWIVAPPGYDAYHCQGECNFPLADHLNTTNHAIVQTLMNSVNPTKVPKTCCVPTQLNSISMLYLDDESKVVLKNYKEMVVIGCGCR</sequence>
<dbReference type="GO" id="GO:0005125">
    <property type="term" value="F:cytokine activity"/>
    <property type="evidence" value="ECO:0007669"/>
    <property type="project" value="TreeGrafter"/>
</dbReference>
<feature type="compositionally biased region" description="Basic and acidic residues" evidence="11">
    <location>
        <begin position="161"/>
        <end position="173"/>
    </location>
</feature>
<evidence type="ECO:0000256" key="1">
    <source>
        <dbReference type="ARBA" id="ARBA00004613"/>
    </source>
</evidence>
<dbReference type="Proteomes" id="UP001162156">
    <property type="component" value="Unassembled WGS sequence"/>
</dbReference>
<dbReference type="PROSITE" id="PS51362">
    <property type="entry name" value="TGF_BETA_2"/>
    <property type="match status" value="1"/>
</dbReference>
<dbReference type="InterPro" id="IPR017948">
    <property type="entry name" value="TGFb_CS"/>
</dbReference>
<gene>
    <name evidence="13" type="ORF">NQ314_015800</name>
</gene>
<reference evidence="13" key="1">
    <citation type="journal article" date="2023" name="Insect Mol. Biol.">
        <title>Genome sequencing provides insights into the evolution of gene families encoding plant cell wall-degrading enzymes in longhorned beetles.</title>
        <authorList>
            <person name="Shin N.R."/>
            <person name="Okamura Y."/>
            <person name="Kirsch R."/>
            <person name="Pauchet Y."/>
        </authorList>
    </citation>
    <scope>NUCLEOTIDE SEQUENCE</scope>
    <source>
        <strain evidence="13">RBIC_L_NR</strain>
    </source>
</reference>
<evidence type="ECO:0000256" key="5">
    <source>
        <dbReference type="ARBA" id="ARBA00022729"/>
    </source>
</evidence>
<keyword evidence="9" id="KW-0325">Glycoprotein</keyword>
<keyword evidence="5" id="KW-0732">Signal</keyword>
<dbReference type="InterPro" id="IPR029034">
    <property type="entry name" value="Cystine-knot_cytokine"/>
</dbReference>
<dbReference type="GO" id="GO:0051094">
    <property type="term" value="P:positive regulation of developmental process"/>
    <property type="evidence" value="ECO:0007669"/>
    <property type="project" value="UniProtKB-ARBA"/>
</dbReference>
<keyword evidence="4" id="KW-0964">Secreted</keyword>
<evidence type="ECO:0000259" key="12">
    <source>
        <dbReference type="PROSITE" id="PS51362"/>
    </source>
</evidence>
<keyword evidence="3" id="KW-0217">Developmental protein</keyword>
<comment type="caution">
    <text evidence="13">The sequence shown here is derived from an EMBL/GenBank/DDBJ whole genome shotgun (WGS) entry which is preliminary data.</text>
</comment>
<evidence type="ECO:0000256" key="8">
    <source>
        <dbReference type="ARBA" id="ARBA00023157"/>
    </source>
</evidence>
<feature type="domain" description="TGF-beta family profile" evidence="12">
    <location>
        <begin position="176"/>
        <end position="296"/>
    </location>
</feature>
<dbReference type="GO" id="GO:0005615">
    <property type="term" value="C:extracellular space"/>
    <property type="evidence" value="ECO:0007669"/>
    <property type="project" value="TreeGrafter"/>
</dbReference>
<dbReference type="AlphaFoldDB" id="A0AAV8WX83"/>
<keyword evidence="7 10" id="KW-0339">Growth factor</keyword>
<dbReference type="Pfam" id="PF00019">
    <property type="entry name" value="TGF_beta"/>
    <property type="match status" value="1"/>
</dbReference>
<protein>
    <recommendedName>
        <fullName evidence="12">TGF-beta family profile domain-containing protein</fullName>
    </recommendedName>
</protein>
<dbReference type="SMART" id="SM00204">
    <property type="entry name" value="TGFB"/>
    <property type="match status" value="1"/>
</dbReference>
<dbReference type="GO" id="GO:0051240">
    <property type="term" value="P:positive regulation of multicellular organismal process"/>
    <property type="evidence" value="ECO:0007669"/>
    <property type="project" value="UniProtKB-ARBA"/>
</dbReference>
<dbReference type="FunFam" id="2.10.90.10:FF:000103">
    <property type="entry name" value="Bone morphogenetic protein 16"/>
    <property type="match status" value="1"/>
</dbReference>
<comment type="subcellular location">
    <subcellularLocation>
        <location evidence="1">Secreted</location>
    </subcellularLocation>
</comment>
<keyword evidence="8" id="KW-1015">Disulfide bond</keyword>
<feature type="compositionally biased region" description="Basic residues" evidence="11">
    <location>
        <begin position="174"/>
        <end position="186"/>
    </location>
</feature>
<comment type="similarity">
    <text evidence="2 10">Belongs to the TGF-beta family.</text>
</comment>
<evidence type="ECO:0000256" key="10">
    <source>
        <dbReference type="RuleBase" id="RU000354"/>
    </source>
</evidence>
<evidence type="ECO:0000256" key="6">
    <source>
        <dbReference type="ARBA" id="ARBA00022782"/>
    </source>
</evidence>
<dbReference type="InterPro" id="IPR015615">
    <property type="entry name" value="TGF-beta-rel"/>
</dbReference>
<evidence type="ECO:0000256" key="3">
    <source>
        <dbReference type="ARBA" id="ARBA00022473"/>
    </source>
</evidence>
<evidence type="ECO:0000256" key="9">
    <source>
        <dbReference type="ARBA" id="ARBA00023180"/>
    </source>
</evidence>
<evidence type="ECO:0000256" key="2">
    <source>
        <dbReference type="ARBA" id="ARBA00006656"/>
    </source>
</evidence>
<dbReference type="Pfam" id="PF00688">
    <property type="entry name" value="TGFb_propeptide"/>
    <property type="match status" value="1"/>
</dbReference>
<dbReference type="Gene3D" id="2.10.90.10">
    <property type="entry name" value="Cystine-knot cytokines"/>
    <property type="match status" value="1"/>
</dbReference>
<evidence type="ECO:0000313" key="13">
    <source>
        <dbReference type="EMBL" id="KAJ8931299.1"/>
    </source>
</evidence>
<dbReference type="GO" id="GO:0008083">
    <property type="term" value="F:growth factor activity"/>
    <property type="evidence" value="ECO:0007669"/>
    <property type="project" value="UniProtKB-KW"/>
</dbReference>
<proteinExistence type="inferred from homology"/>
<evidence type="ECO:0000313" key="14">
    <source>
        <dbReference type="Proteomes" id="UP001162156"/>
    </source>
</evidence>
<dbReference type="SUPFAM" id="SSF57501">
    <property type="entry name" value="Cystine-knot cytokines"/>
    <property type="match status" value="1"/>
</dbReference>
<dbReference type="PANTHER" id="PTHR11848:SF263">
    <property type="entry name" value="PROTEIN DECAPENTAPLEGIC"/>
    <property type="match status" value="1"/>
</dbReference>
<dbReference type="PANTHER" id="PTHR11848">
    <property type="entry name" value="TGF-BETA FAMILY"/>
    <property type="match status" value="1"/>
</dbReference>
<dbReference type="InterPro" id="IPR001111">
    <property type="entry name" value="TGF-b_propeptide"/>
</dbReference>
<evidence type="ECO:0000256" key="7">
    <source>
        <dbReference type="ARBA" id="ARBA00023030"/>
    </source>
</evidence>
<organism evidence="13 14">
    <name type="scientific">Rhamnusium bicolor</name>
    <dbReference type="NCBI Taxonomy" id="1586634"/>
    <lineage>
        <taxon>Eukaryota</taxon>
        <taxon>Metazoa</taxon>
        <taxon>Ecdysozoa</taxon>
        <taxon>Arthropoda</taxon>
        <taxon>Hexapoda</taxon>
        <taxon>Insecta</taxon>
        <taxon>Pterygota</taxon>
        <taxon>Neoptera</taxon>
        <taxon>Endopterygota</taxon>
        <taxon>Coleoptera</taxon>
        <taxon>Polyphaga</taxon>
        <taxon>Cucujiformia</taxon>
        <taxon>Chrysomeloidea</taxon>
        <taxon>Cerambycidae</taxon>
        <taxon>Lepturinae</taxon>
        <taxon>Rhagiini</taxon>
        <taxon>Rhamnusium</taxon>
    </lineage>
</organism>